<name>R7ZR53_9BACT</name>
<dbReference type="GO" id="GO:0009063">
    <property type="term" value="P:amino acid catabolic process"/>
    <property type="evidence" value="ECO:0007669"/>
    <property type="project" value="InterPro"/>
</dbReference>
<dbReference type="EMBL" id="AQHR01000085">
    <property type="protein sequence ID" value="EON76499.1"/>
    <property type="molecule type" value="Genomic_DNA"/>
</dbReference>
<dbReference type="InterPro" id="IPR018110">
    <property type="entry name" value="Mandel_Rmase/mucon_lact_enz_CS"/>
</dbReference>
<dbReference type="Pfam" id="PF13378">
    <property type="entry name" value="MR_MLE_C"/>
    <property type="match status" value="1"/>
</dbReference>
<dbReference type="Gene3D" id="3.30.390.10">
    <property type="entry name" value="Enolase-like, N-terminal domain"/>
    <property type="match status" value="1"/>
</dbReference>
<dbReference type="PANTHER" id="PTHR48073:SF2">
    <property type="entry name" value="O-SUCCINYLBENZOATE SYNTHASE"/>
    <property type="match status" value="1"/>
</dbReference>
<gene>
    <name evidence="3" type="ORF">ADIS_2949</name>
</gene>
<dbReference type="Gene3D" id="3.20.20.120">
    <property type="entry name" value="Enolase-like C-terminal domain"/>
    <property type="match status" value="1"/>
</dbReference>
<dbReference type="AlphaFoldDB" id="R7ZR53"/>
<dbReference type="OrthoDB" id="9766759at2"/>
<dbReference type="InterPro" id="IPR036849">
    <property type="entry name" value="Enolase-like_C_sf"/>
</dbReference>
<dbReference type="GO" id="GO:0016854">
    <property type="term" value="F:racemase and epimerase activity"/>
    <property type="evidence" value="ECO:0007669"/>
    <property type="project" value="UniProtKB-ARBA"/>
</dbReference>
<dbReference type="SFLD" id="SFLDS00001">
    <property type="entry name" value="Enolase"/>
    <property type="match status" value="1"/>
</dbReference>
<dbReference type="PANTHER" id="PTHR48073">
    <property type="entry name" value="O-SUCCINYLBENZOATE SYNTHASE-RELATED"/>
    <property type="match status" value="1"/>
</dbReference>
<dbReference type="InterPro" id="IPR029065">
    <property type="entry name" value="Enolase_C-like"/>
</dbReference>
<protein>
    <submittedName>
        <fullName evidence="3">O-succinylbenzoate synthase</fullName>
        <ecNumber evidence="3">4.2.1.113</ecNumber>
    </submittedName>
</protein>
<evidence type="ECO:0000313" key="4">
    <source>
        <dbReference type="Proteomes" id="UP000013909"/>
    </source>
</evidence>
<dbReference type="InterPro" id="IPR013342">
    <property type="entry name" value="Mandelate_racemase_C"/>
</dbReference>
<comment type="caution">
    <text evidence="3">The sequence shown here is derived from an EMBL/GenBank/DDBJ whole genome shotgun (WGS) entry which is preliminary data.</text>
</comment>
<feature type="domain" description="Mandelate racemase/muconate lactonizing enzyme C-terminal" evidence="2">
    <location>
        <begin position="147"/>
        <end position="245"/>
    </location>
</feature>
<accession>R7ZR53</accession>
<dbReference type="GO" id="GO:0043748">
    <property type="term" value="F:O-succinylbenzoate synthase activity"/>
    <property type="evidence" value="ECO:0007669"/>
    <property type="project" value="UniProtKB-EC"/>
</dbReference>
<keyword evidence="1" id="KW-0479">Metal-binding</keyword>
<dbReference type="GO" id="GO:0046872">
    <property type="term" value="F:metal ion binding"/>
    <property type="evidence" value="ECO:0007669"/>
    <property type="project" value="UniProtKB-KW"/>
</dbReference>
<dbReference type="PATRIC" id="fig|1288963.3.peg.2940"/>
<evidence type="ECO:0000259" key="2">
    <source>
        <dbReference type="SMART" id="SM00922"/>
    </source>
</evidence>
<dbReference type="SFLD" id="SFLDF00009">
    <property type="entry name" value="o-succinylbenzoate_synthase"/>
    <property type="match status" value="1"/>
</dbReference>
<dbReference type="PROSITE" id="PS00909">
    <property type="entry name" value="MR_MLE_2"/>
    <property type="match status" value="1"/>
</dbReference>
<keyword evidence="4" id="KW-1185">Reference proteome</keyword>
<evidence type="ECO:0000313" key="3">
    <source>
        <dbReference type="EMBL" id="EON76499.1"/>
    </source>
</evidence>
<dbReference type="CDD" id="cd03320">
    <property type="entry name" value="OSBS"/>
    <property type="match status" value="1"/>
</dbReference>
<evidence type="ECO:0000256" key="1">
    <source>
        <dbReference type="ARBA" id="ARBA00022723"/>
    </source>
</evidence>
<dbReference type="SUPFAM" id="SSF54826">
    <property type="entry name" value="Enolase N-terminal domain-like"/>
    <property type="match status" value="1"/>
</dbReference>
<reference evidence="3 4" key="1">
    <citation type="submission" date="2013-02" db="EMBL/GenBank/DDBJ databases">
        <title>A novel strain isolated from Lonar lake, Maharashtra, India.</title>
        <authorList>
            <person name="Singh A."/>
        </authorList>
    </citation>
    <scope>NUCLEOTIDE SEQUENCE [LARGE SCALE GENOMIC DNA]</scope>
    <source>
        <strain evidence="3 4">AK24</strain>
    </source>
</reference>
<sequence>MNRKVRVSAEIVPLPLRFKFDAGTSRGVLREKHNYLLKLRSPDFPGVFGIGEAGPLVGLSLDDRPDFFASMQHIAKTVEQCSFSTDRKALMDEIAALVPLELPSVRFALETAFLDLVNGGIRRIFPNSFFDDQAPIPINGLVWMGKADFMERQIKEKIDAGFRCIKMKIGAIDFDTEWELLYQIRKRYGKNEITLRVDANGAFTPADALAKLERLKELNIHSIEQPIQAGQYDEMAALCRHSPVPIALDEELIGIPRESEMRSILSHLKPTYIILKPTLLGGLGATAKWISIAEGLGIGWWMTSALESNVGLNAIAQFAATYSPDLPQGLGTGQLYHNNIESPLTVRDGYLWYDARRPWGAME</sequence>
<dbReference type="SMART" id="SM00922">
    <property type="entry name" value="MR_MLE"/>
    <property type="match status" value="1"/>
</dbReference>
<dbReference type="STRING" id="1232681.ADIS_2949"/>
<dbReference type="SUPFAM" id="SSF51604">
    <property type="entry name" value="Enolase C-terminal domain-like"/>
    <property type="match status" value="1"/>
</dbReference>
<dbReference type="RefSeq" id="WP_010855083.1">
    <property type="nucleotide sequence ID" value="NZ_AQHR01000085.1"/>
</dbReference>
<organism evidence="3 4">
    <name type="scientific">Lunatimonas lonarensis</name>
    <dbReference type="NCBI Taxonomy" id="1232681"/>
    <lineage>
        <taxon>Bacteria</taxon>
        <taxon>Pseudomonadati</taxon>
        <taxon>Bacteroidota</taxon>
        <taxon>Cytophagia</taxon>
        <taxon>Cytophagales</taxon>
        <taxon>Cyclobacteriaceae</taxon>
    </lineage>
</organism>
<proteinExistence type="predicted"/>
<dbReference type="SFLD" id="SFLDG00180">
    <property type="entry name" value="muconate_cycloisomerase"/>
    <property type="match status" value="1"/>
</dbReference>
<dbReference type="Proteomes" id="UP000013909">
    <property type="component" value="Unassembled WGS sequence"/>
</dbReference>
<dbReference type="EC" id="4.2.1.113" evidence="3"/>
<dbReference type="InterPro" id="IPR029017">
    <property type="entry name" value="Enolase-like_N"/>
</dbReference>
<keyword evidence="3" id="KW-0456">Lyase</keyword>